<dbReference type="PATRIC" id="fig|216946.3.peg.200"/>
<accession>A0A0K1P6E8</accession>
<protein>
    <submittedName>
        <fullName evidence="1">Uncharacterized protein</fullName>
    </submittedName>
</protein>
<sequence>MKRHDKLRNLHEALFALDKEIKNICRGIEQRLRNNTKYMDTYQRVLTEVEFERKNEMYGRSTIYDFERMRINLEQDAGNLIYEAINVMGNDEFIIRRQNVIFAFWFMGQFDVYALDLSRGG</sequence>
<proteinExistence type="predicted"/>
<dbReference type="AlphaFoldDB" id="A0A0K1P6E8"/>
<dbReference type="KEGG" id="stur:STURON_00201"/>
<dbReference type="STRING" id="216946.STURO_v1c02000"/>
<name>A0A0K1P6E8_9MOLU</name>
<keyword evidence="2" id="KW-1185">Reference proteome</keyword>
<reference evidence="1 2" key="1">
    <citation type="journal article" date="2015" name="Genome Announc.">
        <title>Complete Genome Sequence of Spiroplasma turonicum Strain Tab4cT, a Parasite of a Horse Fly, Haematopota sp. (Diptera: Tabanidae).</title>
        <authorList>
            <person name="Davis R.E."/>
            <person name="Shao J."/>
            <person name="Zhao Y."/>
            <person name="Gasparich G.E."/>
            <person name="Gaynor B.J."/>
            <person name="Donofrio N."/>
        </authorList>
    </citation>
    <scope>NUCLEOTIDE SEQUENCE [LARGE SCALE GENOMIC DNA]</scope>
    <source>
        <strain evidence="1 2">Tab4c</strain>
    </source>
</reference>
<dbReference type="EMBL" id="CP012328">
    <property type="protein sequence ID" value="AKU79447.1"/>
    <property type="molecule type" value="Genomic_DNA"/>
</dbReference>
<dbReference type="RefSeq" id="WP_075048050.1">
    <property type="nucleotide sequence ID" value="NZ_CP012328.1"/>
</dbReference>
<organism evidence="1 2">
    <name type="scientific">Spiroplasma turonicum</name>
    <dbReference type="NCBI Taxonomy" id="216946"/>
    <lineage>
        <taxon>Bacteria</taxon>
        <taxon>Bacillati</taxon>
        <taxon>Mycoplasmatota</taxon>
        <taxon>Mollicutes</taxon>
        <taxon>Entomoplasmatales</taxon>
        <taxon>Spiroplasmataceae</taxon>
        <taxon>Spiroplasma</taxon>
    </lineage>
</organism>
<evidence type="ECO:0000313" key="1">
    <source>
        <dbReference type="EMBL" id="AKU79447.1"/>
    </source>
</evidence>
<gene>
    <name evidence="1" type="ORF">STURON_00201</name>
</gene>
<evidence type="ECO:0000313" key="2">
    <source>
        <dbReference type="Proteomes" id="UP000067243"/>
    </source>
</evidence>
<dbReference type="Proteomes" id="UP000067243">
    <property type="component" value="Chromosome"/>
</dbReference>
<dbReference type="OrthoDB" id="389255at2"/>